<keyword evidence="4" id="KW-0309">Germination</keyword>
<keyword evidence="7 8" id="KW-0472">Membrane</keyword>
<dbReference type="eggNOG" id="COG0814">
    <property type="taxonomic scope" value="Bacteria"/>
</dbReference>
<dbReference type="InterPro" id="IPR004761">
    <property type="entry name" value="Spore_GerAB"/>
</dbReference>
<evidence type="ECO:0000256" key="7">
    <source>
        <dbReference type="ARBA" id="ARBA00023136"/>
    </source>
</evidence>
<dbReference type="Pfam" id="PF03845">
    <property type="entry name" value="Spore_permease"/>
    <property type="match status" value="1"/>
</dbReference>
<proteinExistence type="inferred from homology"/>
<name>F6DLH0_DESRL</name>
<dbReference type="GO" id="GO:0009847">
    <property type="term" value="P:spore germination"/>
    <property type="evidence" value="ECO:0007669"/>
    <property type="project" value="InterPro"/>
</dbReference>
<dbReference type="KEGG" id="dru:Desru_2273"/>
<comment type="similarity">
    <text evidence="2">Belongs to the amino acid-polyamine-organocation (APC) superfamily. Spore germination protein (SGP) (TC 2.A.3.9) family.</text>
</comment>
<evidence type="ECO:0000256" key="8">
    <source>
        <dbReference type="SAM" id="Phobius"/>
    </source>
</evidence>
<evidence type="ECO:0000313" key="10">
    <source>
        <dbReference type="Proteomes" id="UP000009234"/>
    </source>
</evidence>
<evidence type="ECO:0000256" key="5">
    <source>
        <dbReference type="ARBA" id="ARBA00022692"/>
    </source>
</evidence>
<evidence type="ECO:0000256" key="6">
    <source>
        <dbReference type="ARBA" id="ARBA00022989"/>
    </source>
</evidence>
<dbReference type="OrthoDB" id="1675410at2"/>
<reference evidence="9 10" key="2">
    <citation type="journal article" date="2012" name="Stand. Genomic Sci.">
        <title>Complete genome sequence of the sulfate-reducing firmicute Desulfotomaculum ruminis type strain (DL(T)).</title>
        <authorList>
            <person name="Spring S."/>
            <person name="Visser M."/>
            <person name="Lu M."/>
            <person name="Copeland A."/>
            <person name="Lapidus A."/>
            <person name="Lucas S."/>
            <person name="Cheng J.F."/>
            <person name="Han C."/>
            <person name="Tapia R."/>
            <person name="Goodwin L.A."/>
            <person name="Pitluck S."/>
            <person name="Ivanova N."/>
            <person name="Land M."/>
            <person name="Hauser L."/>
            <person name="Larimer F."/>
            <person name="Rohde M."/>
            <person name="Goker M."/>
            <person name="Detter J.C."/>
            <person name="Kyrpides N.C."/>
            <person name="Woyke T."/>
            <person name="Schaap P.J."/>
            <person name="Plugge C.M."/>
            <person name="Muyzer G."/>
            <person name="Kuever J."/>
            <person name="Pereira I.A."/>
            <person name="Parshina S.N."/>
            <person name="Bernier-Latmani R."/>
            <person name="Stams A.J."/>
            <person name="Klenk H.P."/>
        </authorList>
    </citation>
    <scope>NUCLEOTIDE SEQUENCE [LARGE SCALE GENOMIC DNA]</scope>
    <source>
        <strain evidence="10">ATCC 23193 / DSM 2154 / NCIB 8452 / DL</strain>
    </source>
</reference>
<feature type="transmembrane region" description="Helical" evidence="8">
    <location>
        <begin position="39"/>
        <end position="61"/>
    </location>
</feature>
<feature type="transmembrane region" description="Helical" evidence="8">
    <location>
        <begin position="269"/>
        <end position="293"/>
    </location>
</feature>
<dbReference type="NCBIfam" id="TIGR00912">
    <property type="entry name" value="2A0309"/>
    <property type="match status" value="1"/>
</dbReference>
<feature type="transmembrane region" description="Helical" evidence="8">
    <location>
        <begin position="184"/>
        <end position="204"/>
    </location>
</feature>
<comment type="subcellular location">
    <subcellularLocation>
        <location evidence="1">Membrane</location>
        <topology evidence="1">Multi-pass membrane protein</topology>
    </subcellularLocation>
</comment>
<dbReference type="PANTHER" id="PTHR34975:SF2">
    <property type="entry name" value="SPORE GERMINATION PROTEIN A2"/>
    <property type="match status" value="1"/>
</dbReference>
<dbReference type="AlphaFoldDB" id="F6DLH0"/>
<evidence type="ECO:0000313" key="9">
    <source>
        <dbReference type="EMBL" id="AEG60518.1"/>
    </source>
</evidence>
<keyword evidence="5 8" id="KW-0812">Transmembrane</keyword>
<feature type="transmembrane region" description="Helical" evidence="8">
    <location>
        <begin position="145"/>
        <end position="164"/>
    </location>
</feature>
<evidence type="ECO:0000256" key="1">
    <source>
        <dbReference type="ARBA" id="ARBA00004141"/>
    </source>
</evidence>
<dbReference type="EMBL" id="CP002780">
    <property type="protein sequence ID" value="AEG60518.1"/>
    <property type="molecule type" value="Genomic_DNA"/>
</dbReference>
<evidence type="ECO:0000256" key="4">
    <source>
        <dbReference type="ARBA" id="ARBA00022544"/>
    </source>
</evidence>
<dbReference type="Proteomes" id="UP000009234">
    <property type="component" value="Chromosome"/>
</dbReference>
<organism evidence="9 10">
    <name type="scientific">Desulforamulus ruminis (strain ATCC 23193 / DSM 2154 / NCIMB 8452 / DL)</name>
    <name type="common">Desulfotomaculum ruminis</name>
    <dbReference type="NCBI Taxonomy" id="696281"/>
    <lineage>
        <taxon>Bacteria</taxon>
        <taxon>Bacillati</taxon>
        <taxon>Bacillota</taxon>
        <taxon>Clostridia</taxon>
        <taxon>Eubacteriales</taxon>
        <taxon>Peptococcaceae</taxon>
        <taxon>Desulforamulus</taxon>
    </lineage>
</organism>
<dbReference type="GO" id="GO:0016020">
    <property type="term" value="C:membrane"/>
    <property type="evidence" value="ECO:0007669"/>
    <property type="project" value="UniProtKB-SubCell"/>
</dbReference>
<keyword evidence="6 8" id="KW-1133">Transmembrane helix</keyword>
<keyword evidence="3" id="KW-0813">Transport</keyword>
<keyword evidence="10" id="KW-1185">Reference proteome</keyword>
<evidence type="ECO:0000256" key="2">
    <source>
        <dbReference type="ARBA" id="ARBA00007998"/>
    </source>
</evidence>
<feature type="transmembrane region" description="Helical" evidence="8">
    <location>
        <begin position="305"/>
        <end position="322"/>
    </location>
</feature>
<feature type="transmembrane region" description="Helical" evidence="8">
    <location>
        <begin position="216"/>
        <end position="239"/>
    </location>
</feature>
<dbReference type="HOGENOM" id="CLU_047547_1_0_9"/>
<feature type="transmembrane region" description="Helical" evidence="8">
    <location>
        <begin position="334"/>
        <end position="356"/>
    </location>
</feature>
<protein>
    <submittedName>
        <fullName evidence="9">Spore germination protein</fullName>
    </submittedName>
</protein>
<feature type="transmembrane region" description="Helical" evidence="8">
    <location>
        <begin position="121"/>
        <end position="138"/>
    </location>
</feature>
<accession>F6DLH0</accession>
<sequence>MIREGKFGFAETFSLLFISNIYRMFLTVPAYAVEQGKTTGWLLILLGTLNGVLVFWMITLLMKRHANKTLVEATEEILGPYLGTVVNIFFSLYFINVLFIVHRSYSEAILTTALPQTPISAVLTIFILGAIISCYYGLEAMARVARVSVTFILLGLLILFVSLLPRVDIDFLFPIWSMGLGEAWFLAGKHHSGFSEGLLAALIVQAAGGWQNIRKAGVTAILVGGFFLMMVVLFAISIFGTRSVTEILLPFFDLSQTIKLGRFFQRLEAVFLLTWAMVGFIKIAVSLYAATVIMARIFRLKDYRPLLWIMAVLSYNLAILPPDMASATAIENNYLLTWGLVTTALLPALLLVVSVWRKKGGGMPDEQDQKSS</sequence>
<gene>
    <name evidence="9" type="ordered locus">Desru_2273</name>
</gene>
<reference evidence="10" key="1">
    <citation type="submission" date="2011-05" db="EMBL/GenBank/DDBJ databases">
        <title>Complete sequence of Desulfotomaculum ruminis DSM 2154.</title>
        <authorList>
            <person name="Lucas S."/>
            <person name="Copeland A."/>
            <person name="Lapidus A."/>
            <person name="Cheng J.-F."/>
            <person name="Goodwin L."/>
            <person name="Pitluck S."/>
            <person name="Lu M."/>
            <person name="Detter J.C."/>
            <person name="Han C."/>
            <person name="Tapia R."/>
            <person name="Land M."/>
            <person name="Hauser L."/>
            <person name="Kyrpides N."/>
            <person name="Ivanova N."/>
            <person name="Mikhailova N."/>
            <person name="Pagani I."/>
            <person name="Stams A.J.M."/>
            <person name="Plugge C.M."/>
            <person name="Muyzer G."/>
            <person name="Kuever J."/>
            <person name="Parshina S.N."/>
            <person name="Ivanova A.E."/>
            <person name="Nazina T.N."/>
            <person name="Brambilla E."/>
            <person name="Spring S."/>
            <person name="Klenk H.-P."/>
            <person name="Woyke T."/>
        </authorList>
    </citation>
    <scope>NUCLEOTIDE SEQUENCE [LARGE SCALE GENOMIC DNA]</scope>
    <source>
        <strain evidence="10">ATCC 23193 / DSM 2154 / NCIB 8452 / DL</strain>
    </source>
</reference>
<dbReference type="STRING" id="696281.Desru_2273"/>
<feature type="transmembrane region" description="Helical" evidence="8">
    <location>
        <begin position="12"/>
        <end position="33"/>
    </location>
</feature>
<feature type="transmembrane region" description="Helical" evidence="8">
    <location>
        <begin position="81"/>
        <end position="101"/>
    </location>
</feature>
<evidence type="ECO:0000256" key="3">
    <source>
        <dbReference type="ARBA" id="ARBA00022448"/>
    </source>
</evidence>
<dbReference type="PANTHER" id="PTHR34975">
    <property type="entry name" value="SPORE GERMINATION PROTEIN A2"/>
    <property type="match status" value="1"/>
</dbReference>
<dbReference type="RefSeq" id="WP_013842276.1">
    <property type="nucleotide sequence ID" value="NC_015589.1"/>
</dbReference>